<dbReference type="EMBL" id="BT001847">
    <property type="protein sequence ID" value="AAN71608.1"/>
    <property type="molecule type" value="mRNA"/>
</dbReference>
<sequence length="107" mass="11835">MVNKALGQTTVGHLAFHYQTLPLHKQIYSLRSIGCFFFGFSDFQVSEAASEVLCLRGGAIKKIKKPRVTSGGKTAEDDCLFDKPMGAKYDGGFDLRVGCLIYKINHM</sequence>
<name>Q8IGC6_DROME</name>
<dbReference type="AlphaFoldDB" id="Q8IGC6"/>
<accession>Q8IGC6</accession>
<evidence type="ECO:0000313" key="1">
    <source>
        <dbReference type="EMBL" id="AAN71608.1"/>
    </source>
</evidence>
<organism evidence="1">
    <name type="scientific">Drosophila melanogaster</name>
    <name type="common">Fruit fly</name>
    <dbReference type="NCBI Taxonomy" id="7227"/>
    <lineage>
        <taxon>Eukaryota</taxon>
        <taxon>Metazoa</taxon>
        <taxon>Ecdysozoa</taxon>
        <taxon>Arthropoda</taxon>
        <taxon>Hexapoda</taxon>
        <taxon>Insecta</taxon>
        <taxon>Pterygota</taxon>
        <taxon>Neoptera</taxon>
        <taxon>Endopterygota</taxon>
        <taxon>Diptera</taxon>
        <taxon>Brachycera</taxon>
        <taxon>Muscomorpha</taxon>
        <taxon>Ephydroidea</taxon>
        <taxon>Drosophilidae</taxon>
        <taxon>Drosophila</taxon>
        <taxon>Sophophora</taxon>
    </lineage>
</organism>
<proteinExistence type="evidence at transcript level"/>
<protein>
    <submittedName>
        <fullName evidence="1">RH56396p</fullName>
    </submittedName>
</protein>
<reference evidence="1" key="1">
    <citation type="submission" date="2002-11" db="EMBL/GenBank/DDBJ databases">
        <authorList>
            <person name="Stapleton M."/>
            <person name="Brokstein P."/>
            <person name="Hong L."/>
            <person name="Agbayani A."/>
            <person name="Carlson J."/>
            <person name="Champe M."/>
            <person name="Chavez C."/>
            <person name="Dorsett V."/>
            <person name="Dresnek D."/>
            <person name="Farfan D."/>
            <person name="Frise E."/>
            <person name="George R."/>
            <person name="Gonzalez M."/>
            <person name="Guarin H."/>
            <person name="Kronmiller B."/>
            <person name="Li P."/>
            <person name="Liao G."/>
            <person name="Miranda A."/>
            <person name="Mungall C.J."/>
            <person name="Nunoo J."/>
            <person name="Pacleb J."/>
            <person name="Paragas V."/>
            <person name="Park S."/>
            <person name="Patel S."/>
            <person name="Phouanenavong S."/>
            <person name="Wan K."/>
            <person name="Yu C."/>
            <person name="Lewis S.E."/>
            <person name="Rubin G.M."/>
            <person name="Celniker S."/>
        </authorList>
    </citation>
    <scope>NUCLEOTIDE SEQUENCE</scope>
    <source>
        <strain evidence="1">Berkeley</strain>
    </source>
</reference>